<keyword evidence="3 6" id="KW-1133">Transmembrane helix</keyword>
<keyword evidence="4 6" id="KW-0472">Membrane</keyword>
<dbReference type="Proteomes" id="UP000094389">
    <property type="component" value="Unassembled WGS sequence"/>
</dbReference>
<dbReference type="SUPFAM" id="SSF103473">
    <property type="entry name" value="MFS general substrate transporter"/>
    <property type="match status" value="1"/>
</dbReference>
<dbReference type="InterPro" id="IPR045347">
    <property type="entry name" value="HIND"/>
</dbReference>
<feature type="region of interest" description="Disordered" evidence="5">
    <location>
        <begin position="200"/>
        <end position="228"/>
    </location>
</feature>
<dbReference type="InterPro" id="IPR011701">
    <property type="entry name" value="MFS"/>
</dbReference>
<sequence>MSEESISLEETNRIRLSLGLKPIPGAGDEPAKASVGSESLTLDETNKLRVSLGMKPIAAGGSPAAVGEASDRGGRKDEQLESSLASMRSKLNRKRKSTLGKTLLDDAREGEEGVDDWLSSLGRSVRKKSKKKSRVTMPDETPAMTGFKIGHNAGELQQLGEDSILTLKESSILDESDKLESESLVQQARLNNELEKTLNSRRFNEDGSEKSRLQLAKEEEEEEGTNELTVENEVIQLGSVNKAPEDVKHSTRITFDLSEDEQGEVEDDYAEAKPIKMKKLLKRKSKSRSRQRDRTDEEGDHILRSVELVNEDLDFQDDLDLQSTLSLKRQHRQKKRQKLMTPEELAREIEEERASKMEVDEESSGVVIGENTEFLSSLKAYLLAETTPEATKGDETIEEIPAADAIEDTEAIEEAQQEAEPQGPDFSGGLASTLSFLQSKNVVKVKTKQEIESERQNEQLRKQIVLNPDDDKHTIEAKLRNYKPQVSVKYHDEYGRELSQKEAYKQLSHQFHGKAPNKSKIAKKQRLVEEENKRKQSEKLLDEEKKANDGLRIHFPPWNGCLDHILLYCSGGIASYGVQTMKKSQKTSEEDTATEMEVEKLKDYIISEDGLLHLQEESALRAGNWPFKKKLRHTLLYGLVTFCAQFNSTTLASAKFSELIMENYGVTREVTVLSSSLYILGIAFGPMVFAPISEVYGRKIGVLVPFFISSIFAFACATAYNVPSLLVYRFLSGFFSGAPVVSSGGVLSDMFPKPSVRGKYLAIYAVFVSMAPAVGPVVSSLLIFSRPESDKQAWRIPEYFSGLLNLTLFFICEYFIEETYPAAVLKTRARLLRLATGNYNIHCQHDMWRLELKDVVRNHLVRPFAMLFTPIVFCIVLFASYVFGVFYIFVITLPEVMTISRGWTGTISTLPNISLFLGTLTGCIINMLYAKRFAKTIERNGGVVIPEERFPLLMVLGWFMPAGIFIFSWTSDKSIHWIVQCIGIYMFAIGFLTIFQGCLNYLVDTYTKYAASAIATNTFLRSVFAAFFPLFSRQLFVNLGVHWGGSLLGFIALDTS</sequence>
<dbReference type="RefSeq" id="XP_020069441.1">
    <property type="nucleotide sequence ID" value="XM_020213782.1"/>
</dbReference>
<feature type="region of interest" description="Disordered" evidence="5">
    <location>
        <begin position="127"/>
        <end position="148"/>
    </location>
</feature>
<accession>A0A1E4RYN9</accession>
<name>A0A1E4RYN9_CYBJN</name>
<evidence type="ECO:0000256" key="4">
    <source>
        <dbReference type="ARBA" id="ARBA00023136"/>
    </source>
</evidence>
<dbReference type="InterPro" id="IPR036259">
    <property type="entry name" value="MFS_trans_sf"/>
</dbReference>
<dbReference type="GO" id="GO:0000398">
    <property type="term" value="P:mRNA splicing, via spliceosome"/>
    <property type="evidence" value="ECO:0007669"/>
    <property type="project" value="InterPro"/>
</dbReference>
<organism evidence="8 9">
    <name type="scientific">Cyberlindnera jadinii (strain ATCC 18201 / CBS 1600 / BCRC 20928 / JCM 3617 / NBRC 0987 / NRRL Y-1542)</name>
    <name type="common">Torula yeast</name>
    <name type="synonym">Candida utilis</name>
    <dbReference type="NCBI Taxonomy" id="983966"/>
    <lineage>
        <taxon>Eukaryota</taxon>
        <taxon>Fungi</taxon>
        <taxon>Dikarya</taxon>
        <taxon>Ascomycota</taxon>
        <taxon>Saccharomycotina</taxon>
        <taxon>Saccharomycetes</taxon>
        <taxon>Phaffomycetales</taxon>
        <taxon>Phaffomycetaceae</taxon>
        <taxon>Cyberlindnera</taxon>
    </lineage>
</organism>
<feature type="region of interest" description="Disordered" evidence="5">
    <location>
        <begin position="57"/>
        <end position="114"/>
    </location>
</feature>
<dbReference type="Pfam" id="PF07690">
    <property type="entry name" value="MFS_1"/>
    <property type="match status" value="1"/>
</dbReference>
<comment type="subcellular location">
    <subcellularLocation>
        <location evidence="1">Membrane</location>
        <topology evidence="1">Multi-pass membrane protein</topology>
    </subcellularLocation>
</comment>
<protein>
    <submittedName>
        <fullName evidence="8">MFS general substrate transporter</fullName>
    </submittedName>
</protein>
<feature type="compositionally biased region" description="Basic and acidic residues" evidence="5">
    <location>
        <begin position="200"/>
        <end position="217"/>
    </location>
</feature>
<dbReference type="STRING" id="983966.A0A1E4RYN9"/>
<feature type="compositionally biased region" description="Basic residues" evidence="5">
    <location>
        <begin position="275"/>
        <end position="289"/>
    </location>
</feature>
<evidence type="ECO:0000256" key="2">
    <source>
        <dbReference type="ARBA" id="ARBA00022692"/>
    </source>
</evidence>
<keyword evidence="2 6" id="KW-0812">Transmembrane</keyword>
<feature type="transmembrane region" description="Helical" evidence="6">
    <location>
        <begin position="867"/>
        <end position="890"/>
    </location>
</feature>
<dbReference type="GeneID" id="30988178"/>
<feature type="domain" description="Major facilitator superfamily (MFS) profile" evidence="7">
    <location>
        <begin position="633"/>
        <end position="1056"/>
    </location>
</feature>
<feature type="region of interest" description="Disordered" evidence="5">
    <location>
        <begin position="20"/>
        <end position="40"/>
    </location>
</feature>
<dbReference type="PANTHER" id="PTHR23502:SF190">
    <property type="entry name" value="YALI0F08063P"/>
    <property type="match status" value="1"/>
</dbReference>
<dbReference type="GO" id="GO:0005886">
    <property type="term" value="C:plasma membrane"/>
    <property type="evidence" value="ECO:0007669"/>
    <property type="project" value="TreeGrafter"/>
</dbReference>
<evidence type="ECO:0000256" key="1">
    <source>
        <dbReference type="ARBA" id="ARBA00004141"/>
    </source>
</evidence>
<dbReference type="CDD" id="cd17323">
    <property type="entry name" value="MFS_Tpo1_MDR_like"/>
    <property type="match status" value="1"/>
</dbReference>
<feature type="transmembrane region" description="Helical" evidence="6">
    <location>
        <begin position="726"/>
        <end position="748"/>
    </location>
</feature>
<feature type="region of interest" description="Disordered" evidence="5">
    <location>
        <begin position="253"/>
        <end position="300"/>
    </location>
</feature>
<dbReference type="Pfam" id="PF03343">
    <property type="entry name" value="SART-1"/>
    <property type="match status" value="1"/>
</dbReference>
<proteinExistence type="predicted"/>
<dbReference type="PANTHER" id="PTHR23502">
    <property type="entry name" value="MAJOR FACILITATOR SUPERFAMILY"/>
    <property type="match status" value="1"/>
</dbReference>
<keyword evidence="9" id="KW-1185">Reference proteome</keyword>
<evidence type="ECO:0000256" key="3">
    <source>
        <dbReference type="ARBA" id="ARBA00022989"/>
    </source>
</evidence>
<dbReference type="Pfam" id="PF19252">
    <property type="entry name" value="HIND"/>
    <property type="match status" value="2"/>
</dbReference>
<dbReference type="InterPro" id="IPR005011">
    <property type="entry name" value="SNU66/SART1"/>
</dbReference>
<dbReference type="FunFam" id="1.20.1250.20:FF:000011">
    <property type="entry name" value="MFS multidrug transporter, putative"/>
    <property type="match status" value="1"/>
</dbReference>
<gene>
    <name evidence="8" type="ORF">CYBJADRAFT_163583</name>
</gene>
<reference evidence="8 9" key="1">
    <citation type="journal article" date="2016" name="Proc. Natl. Acad. Sci. U.S.A.">
        <title>Comparative genomics of biotechnologically important yeasts.</title>
        <authorList>
            <person name="Riley R."/>
            <person name="Haridas S."/>
            <person name="Wolfe K.H."/>
            <person name="Lopes M.R."/>
            <person name="Hittinger C.T."/>
            <person name="Goeker M."/>
            <person name="Salamov A.A."/>
            <person name="Wisecaver J.H."/>
            <person name="Long T.M."/>
            <person name="Calvey C.H."/>
            <person name="Aerts A.L."/>
            <person name="Barry K.W."/>
            <person name="Choi C."/>
            <person name="Clum A."/>
            <person name="Coughlan A.Y."/>
            <person name="Deshpande S."/>
            <person name="Douglass A.P."/>
            <person name="Hanson S.J."/>
            <person name="Klenk H.-P."/>
            <person name="LaButti K.M."/>
            <person name="Lapidus A."/>
            <person name="Lindquist E.A."/>
            <person name="Lipzen A.M."/>
            <person name="Meier-Kolthoff J.P."/>
            <person name="Ohm R.A."/>
            <person name="Otillar R.P."/>
            <person name="Pangilinan J.L."/>
            <person name="Peng Y."/>
            <person name="Rokas A."/>
            <person name="Rosa C.A."/>
            <person name="Scheuner C."/>
            <person name="Sibirny A.A."/>
            <person name="Slot J.C."/>
            <person name="Stielow J.B."/>
            <person name="Sun H."/>
            <person name="Kurtzman C.P."/>
            <person name="Blackwell M."/>
            <person name="Grigoriev I.V."/>
            <person name="Jeffries T.W."/>
        </authorList>
    </citation>
    <scope>NUCLEOTIDE SEQUENCE [LARGE SCALE GENOMIC DNA]</scope>
    <source>
        <strain evidence="9">ATCC 18201 / CBS 1600 / BCRC 20928 / JCM 3617 / NBRC 0987 / NRRL Y-1542</strain>
    </source>
</reference>
<evidence type="ECO:0000259" key="7">
    <source>
        <dbReference type="PROSITE" id="PS50850"/>
    </source>
</evidence>
<dbReference type="PROSITE" id="PS50850">
    <property type="entry name" value="MFS"/>
    <property type="match status" value="1"/>
</dbReference>
<feature type="compositionally biased region" description="Basic and acidic residues" evidence="5">
    <location>
        <begin position="69"/>
        <end position="79"/>
    </location>
</feature>
<feature type="transmembrane region" description="Helical" evidence="6">
    <location>
        <begin position="702"/>
        <end position="720"/>
    </location>
</feature>
<dbReference type="OrthoDB" id="9986881at2759"/>
<dbReference type="Gene3D" id="1.20.1250.20">
    <property type="entry name" value="MFS general substrate transporter like domains"/>
    <property type="match status" value="1"/>
</dbReference>
<feature type="transmembrane region" description="Helical" evidence="6">
    <location>
        <begin position="910"/>
        <end position="929"/>
    </location>
</feature>
<feature type="transmembrane region" description="Helical" evidence="6">
    <location>
        <begin position="975"/>
        <end position="1002"/>
    </location>
</feature>
<evidence type="ECO:0000313" key="9">
    <source>
        <dbReference type="Proteomes" id="UP000094389"/>
    </source>
</evidence>
<evidence type="ECO:0000313" key="8">
    <source>
        <dbReference type="EMBL" id="ODV72402.1"/>
    </source>
</evidence>
<feature type="compositionally biased region" description="Acidic residues" evidence="5">
    <location>
        <begin position="257"/>
        <end position="269"/>
    </location>
</feature>
<dbReference type="GO" id="GO:0046540">
    <property type="term" value="C:U4/U6 x U5 tri-snRNP complex"/>
    <property type="evidence" value="ECO:0007669"/>
    <property type="project" value="InterPro"/>
</dbReference>
<feature type="transmembrane region" description="Helical" evidence="6">
    <location>
        <begin position="760"/>
        <end position="784"/>
    </location>
</feature>
<dbReference type="GO" id="GO:0022857">
    <property type="term" value="F:transmembrane transporter activity"/>
    <property type="evidence" value="ECO:0007669"/>
    <property type="project" value="InterPro"/>
</dbReference>
<dbReference type="AlphaFoldDB" id="A0A1E4RYN9"/>
<evidence type="ECO:0000256" key="5">
    <source>
        <dbReference type="SAM" id="MobiDB-lite"/>
    </source>
</evidence>
<dbReference type="EMBL" id="KV453935">
    <property type="protein sequence ID" value="ODV72402.1"/>
    <property type="molecule type" value="Genomic_DNA"/>
</dbReference>
<feature type="transmembrane region" description="Helical" evidence="6">
    <location>
        <begin position="796"/>
        <end position="816"/>
    </location>
</feature>
<feature type="transmembrane region" description="Helical" evidence="6">
    <location>
        <begin position="672"/>
        <end position="690"/>
    </location>
</feature>
<dbReference type="InterPro" id="IPR020846">
    <property type="entry name" value="MFS_dom"/>
</dbReference>
<feature type="transmembrane region" description="Helical" evidence="6">
    <location>
        <begin position="950"/>
        <end position="969"/>
    </location>
</feature>
<evidence type="ECO:0000256" key="6">
    <source>
        <dbReference type="SAM" id="Phobius"/>
    </source>
</evidence>
<feature type="compositionally biased region" description="Basic and acidic residues" evidence="5">
    <location>
        <begin position="290"/>
        <end position="300"/>
    </location>
</feature>